<dbReference type="OrthoDB" id="8187528at2759"/>
<evidence type="ECO:0000256" key="2">
    <source>
        <dbReference type="ARBA" id="ARBA00010532"/>
    </source>
</evidence>
<organism evidence="10 11">
    <name type="scientific">Galleria mellonella</name>
    <name type="common">Greater wax moth</name>
    <dbReference type="NCBI Taxonomy" id="7137"/>
    <lineage>
        <taxon>Eukaryota</taxon>
        <taxon>Metazoa</taxon>
        <taxon>Ecdysozoa</taxon>
        <taxon>Arthropoda</taxon>
        <taxon>Hexapoda</taxon>
        <taxon>Insecta</taxon>
        <taxon>Pterygota</taxon>
        <taxon>Neoptera</taxon>
        <taxon>Endopterygota</taxon>
        <taxon>Lepidoptera</taxon>
        <taxon>Glossata</taxon>
        <taxon>Ditrysia</taxon>
        <taxon>Pyraloidea</taxon>
        <taxon>Pyralidae</taxon>
        <taxon>Galleriinae</taxon>
        <taxon>Galleria</taxon>
    </lineage>
</organism>
<evidence type="ECO:0000256" key="8">
    <source>
        <dbReference type="SAM" id="MobiDB-lite"/>
    </source>
</evidence>
<keyword evidence="5 9" id="KW-1133">Transmembrane helix</keyword>
<keyword evidence="4 9" id="KW-0812">Transmembrane</keyword>
<dbReference type="InterPro" id="IPR002159">
    <property type="entry name" value="CD36_fam"/>
</dbReference>
<protein>
    <submittedName>
        <fullName evidence="11">Scavenger receptor class B member 1-like</fullName>
    </submittedName>
</protein>
<dbReference type="PANTHER" id="PTHR11923">
    <property type="entry name" value="SCAVENGER RECEPTOR CLASS B TYPE-1 SR-B1"/>
    <property type="match status" value="1"/>
</dbReference>
<dbReference type="GO" id="GO:0005044">
    <property type="term" value="F:scavenger receptor activity"/>
    <property type="evidence" value="ECO:0007669"/>
    <property type="project" value="TreeGrafter"/>
</dbReference>
<keyword evidence="7" id="KW-0325">Glycoprotein</keyword>
<dbReference type="KEGG" id="gmw:113514448"/>
<evidence type="ECO:0000256" key="7">
    <source>
        <dbReference type="ARBA" id="ARBA00023180"/>
    </source>
</evidence>
<evidence type="ECO:0000313" key="11">
    <source>
        <dbReference type="RefSeq" id="XP_031764060.1"/>
    </source>
</evidence>
<evidence type="ECO:0000256" key="3">
    <source>
        <dbReference type="ARBA" id="ARBA00022475"/>
    </source>
</evidence>
<feature type="region of interest" description="Disordered" evidence="8">
    <location>
        <begin position="1"/>
        <end position="22"/>
    </location>
</feature>
<name>A0A6J3BWJ0_GALME</name>
<feature type="transmembrane region" description="Helical" evidence="9">
    <location>
        <begin position="72"/>
        <end position="96"/>
    </location>
</feature>
<comment type="subcellular location">
    <subcellularLocation>
        <location evidence="1">Cell membrane</location>
    </subcellularLocation>
</comment>
<dbReference type="Pfam" id="PF01130">
    <property type="entry name" value="CD36"/>
    <property type="match status" value="1"/>
</dbReference>
<keyword evidence="6 9" id="KW-0472">Membrane</keyword>
<keyword evidence="10" id="KW-1185">Reference proteome</keyword>
<dbReference type="AlphaFoldDB" id="A0A6J3BWJ0"/>
<keyword evidence="3" id="KW-1003">Cell membrane</keyword>
<dbReference type="GeneID" id="113514448"/>
<evidence type="ECO:0000256" key="9">
    <source>
        <dbReference type="SAM" id="Phobius"/>
    </source>
</evidence>
<dbReference type="PANTHER" id="PTHR11923:SF89">
    <property type="entry name" value="GH15894P"/>
    <property type="match status" value="1"/>
</dbReference>
<evidence type="ECO:0000313" key="10">
    <source>
        <dbReference type="Proteomes" id="UP001652740"/>
    </source>
</evidence>
<evidence type="ECO:0000256" key="4">
    <source>
        <dbReference type="ARBA" id="ARBA00022692"/>
    </source>
</evidence>
<feature type="transmembrane region" description="Helical" evidence="9">
    <location>
        <begin position="497"/>
        <end position="525"/>
    </location>
</feature>
<dbReference type="GO" id="GO:0005737">
    <property type="term" value="C:cytoplasm"/>
    <property type="evidence" value="ECO:0007669"/>
    <property type="project" value="TreeGrafter"/>
</dbReference>
<dbReference type="GO" id="GO:0005886">
    <property type="term" value="C:plasma membrane"/>
    <property type="evidence" value="ECO:0007669"/>
    <property type="project" value="UniProtKB-SubCell"/>
</dbReference>
<dbReference type="RefSeq" id="XP_031764060.1">
    <property type="nucleotide sequence ID" value="XM_031908200.2"/>
</dbReference>
<reference evidence="11" key="1">
    <citation type="submission" date="2025-08" db="UniProtKB">
        <authorList>
            <consortium name="RefSeq"/>
        </authorList>
    </citation>
    <scope>IDENTIFICATION</scope>
    <source>
        <tissue evidence="11">Whole larvae</tissue>
    </source>
</reference>
<dbReference type="Proteomes" id="UP001652740">
    <property type="component" value="Unplaced"/>
</dbReference>
<proteinExistence type="inferred from homology"/>
<evidence type="ECO:0000256" key="1">
    <source>
        <dbReference type="ARBA" id="ARBA00004236"/>
    </source>
</evidence>
<dbReference type="InParanoid" id="A0A6J3BWJ0"/>
<comment type="similarity">
    <text evidence="2">Belongs to the CD36 family.</text>
</comment>
<sequence>MFVEMPSPSIDTDGLSSSSATKCADEQRSASDSLNSLIEGKIQEPCLELDSLTEQCPVTCENNQKSKKRRSVCCNTVAQCVWGVLLLFMSIGGFIFQPLDFVLKEKLNMRPGFPPYEWWADPPDEVKLRVYVFNVTNHDRFMSGLDEKINIEEIGPIVYLEKLVHRNIVFNENSTMTFTGQRYPVFLPKENTIDLNATLLVPNLALLAMSSYLHDANYFVLTAFRLMVTTHGSKFFLKKTIYEYLWDYREPILDTSKNIAPGLVPVNNMGMLARIYADFTDEVTVKIGQQWGDEEFFQIDRFRGQPQLPGYDPNECPDRIFGSSEGVMYQQRLTKKDVVLYWRKTVCKLMPLYFDRELTLDNVPLYRYNLSESVFERVTNGTDCYDMVPSLPAGLSDASKCYFNIPMVASYPHFYTGRPPKDQYVTGLQPDRYKHNSYIIVEPLTGIPFRSVARMQSNLWVHDISRFSSPYSKFSNLVLPLFWAEYNQEGLPPKIRWTIYFIVVVLPPLSYVILSLLLLLGCYFLTKNIYNYHVRSEMLNSLLHYKSSNSQILSNNRLYAYEKEAFLKIPS</sequence>
<evidence type="ECO:0000256" key="5">
    <source>
        <dbReference type="ARBA" id="ARBA00022989"/>
    </source>
</evidence>
<dbReference type="PRINTS" id="PR01609">
    <property type="entry name" value="CD36FAMILY"/>
</dbReference>
<accession>A0A6J3BWJ0</accession>
<evidence type="ECO:0000256" key="6">
    <source>
        <dbReference type="ARBA" id="ARBA00023136"/>
    </source>
</evidence>
<gene>
    <name evidence="11" type="primary">LOC113514448</name>
</gene>